<evidence type="ECO:0008006" key="10">
    <source>
        <dbReference type="Google" id="ProtNLM"/>
    </source>
</evidence>
<dbReference type="InterPro" id="IPR047192">
    <property type="entry name" value="Euk_RPA1_DBD_C"/>
</dbReference>
<dbReference type="GO" id="GO:0008270">
    <property type="term" value="F:zinc ion binding"/>
    <property type="evidence" value="ECO:0007669"/>
    <property type="project" value="UniProtKB-KW"/>
</dbReference>
<dbReference type="InterPro" id="IPR013955">
    <property type="entry name" value="Rep_factor-A_C"/>
</dbReference>
<dbReference type="Pfam" id="PF08646">
    <property type="entry name" value="Rep_fac-A_C"/>
    <property type="match status" value="1"/>
</dbReference>
<proteinExistence type="inferred from homology"/>
<dbReference type="Gene3D" id="2.40.50.140">
    <property type="entry name" value="Nucleic acid-binding proteins"/>
    <property type="match status" value="2"/>
</dbReference>
<accession>A0AAV7HF72</accession>
<evidence type="ECO:0000259" key="6">
    <source>
        <dbReference type="Pfam" id="PF08646"/>
    </source>
</evidence>
<feature type="domain" description="Replication factor A C-terminal" evidence="6">
    <location>
        <begin position="151"/>
        <end position="249"/>
    </location>
</feature>
<dbReference type="InterPro" id="IPR031657">
    <property type="entry name" value="REPA_OB_2"/>
</dbReference>
<keyword evidence="9" id="KW-1185">Reference proteome</keyword>
<evidence type="ECO:0000256" key="2">
    <source>
        <dbReference type="ARBA" id="ARBA00022723"/>
    </source>
</evidence>
<dbReference type="GO" id="GO:0003677">
    <property type="term" value="F:DNA binding"/>
    <property type="evidence" value="ECO:0007669"/>
    <property type="project" value="UniProtKB-KW"/>
</dbReference>
<dbReference type="CDD" id="cd04476">
    <property type="entry name" value="RPA1_DBD_C"/>
    <property type="match status" value="1"/>
</dbReference>
<keyword evidence="5" id="KW-0238">DNA-binding</keyword>
<evidence type="ECO:0000313" key="9">
    <source>
        <dbReference type="Proteomes" id="UP000775213"/>
    </source>
</evidence>
<evidence type="ECO:0000256" key="5">
    <source>
        <dbReference type="ARBA" id="ARBA00023125"/>
    </source>
</evidence>
<evidence type="ECO:0000256" key="3">
    <source>
        <dbReference type="ARBA" id="ARBA00022771"/>
    </source>
</evidence>
<dbReference type="EMBL" id="JAGFBR010000005">
    <property type="protein sequence ID" value="KAH0466474.1"/>
    <property type="molecule type" value="Genomic_DNA"/>
</dbReference>
<dbReference type="PANTHER" id="PTHR47165:SF4">
    <property type="entry name" value="OS03G0429900 PROTEIN"/>
    <property type="match status" value="1"/>
</dbReference>
<evidence type="ECO:0000256" key="4">
    <source>
        <dbReference type="ARBA" id="ARBA00022833"/>
    </source>
</evidence>
<dbReference type="SUPFAM" id="SSF50249">
    <property type="entry name" value="Nucleic acid-binding proteins"/>
    <property type="match status" value="2"/>
</dbReference>
<evidence type="ECO:0000259" key="7">
    <source>
        <dbReference type="Pfam" id="PF16900"/>
    </source>
</evidence>
<keyword evidence="2" id="KW-0479">Metal-binding</keyword>
<comment type="similarity">
    <text evidence="1">Belongs to the replication factor A protein 1 family.</text>
</comment>
<gene>
    <name evidence="8" type="ORF">IEQ34_003712</name>
</gene>
<evidence type="ECO:0000313" key="8">
    <source>
        <dbReference type="EMBL" id="KAH0466474.1"/>
    </source>
</evidence>
<reference evidence="8 9" key="1">
    <citation type="journal article" date="2021" name="Hortic Res">
        <title>Chromosome-scale assembly of the Dendrobium chrysotoxum genome enhances the understanding of orchid evolution.</title>
        <authorList>
            <person name="Zhang Y."/>
            <person name="Zhang G.Q."/>
            <person name="Zhang D."/>
            <person name="Liu X.D."/>
            <person name="Xu X.Y."/>
            <person name="Sun W.H."/>
            <person name="Yu X."/>
            <person name="Zhu X."/>
            <person name="Wang Z.W."/>
            <person name="Zhao X."/>
            <person name="Zhong W.Y."/>
            <person name="Chen H."/>
            <person name="Yin W.L."/>
            <person name="Huang T."/>
            <person name="Niu S.C."/>
            <person name="Liu Z.J."/>
        </authorList>
    </citation>
    <scope>NUCLEOTIDE SEQUENCE [LARGE SCALE GENOMIC DNA]</scope>
    <source>
        <strain evidence="8">Lindl</strain>
    </source>
</reference>
<keyword evidence="4" id="KW-0862">Zinc</keyword>
<sequence>MSNPNLPPDIILLVLKVYEARMIYRQRDKKNILKRDLQVIGLRSEIITLTLWESLATKVGKQLEDMINEKPIIFAKGVVGKNFNGFTLSSTISTIIEINPDLPATKEMMDWFNETGYRHSSSHLDAYLMADLLKINTSELSSGEMKHYVTKVIIKGLQHEESIWYPSCNTCKSKVTITKDIARCSKCSKEKADYSLRYLIKLYVEDDTSNAIFTLFDNEAESIIGVPVSELENIKVTNIEEYNKIIKSFLRQGDDLHS</sequence>
<dbReference type="Proteomes" id="UP000775213">
    <property type="component" value="Unassembled WGS sequence"/>
</dbReference>
<dbReference type="InterPro" id="IPR012340">
    <property type="entry name" value="NA-bd_OB-fold"/>
</dbReference>
<dbReference type="AlphaFoldDB" id="A0AAV7HF72"/>
<dbReference type="PANTHER" id="PTHR47165">
    <property type="entry name" value="OS03G0429900 PROTEIN"/>
    <property type="match status" value="1"/>
</dbReference>
<evidence type="ECO:0000256" key="1">
    <source>
        <dbReference type="ARBA" id="ARBA00005690"/>
    </source>
</evidence>
<organism evidence="8 9">
    <name type="scientific">Dendrobium chrysotoxum</name>
    <name type="common">Orchid</name>
    <dbReference type="NCBI Taxonomy" id="161865"/>
    <lineage>
        <taxon>Eukaryota</taxon>
        <taxon>Viridiplantae</taxon>
        <taxon>Streptophyta</taxon>
        <taxon>Embryophyta</taxon>
        <taxon>Tracheophyta</taxon>
        <taxon>Spermatophyta</taxon>
        <taxon>Magnoliopsida</taxon>
        <taxon>Liliopsida</taxon>
        <taxon>Asparagales</taxon>
        <taxon>Orchidaceae</taxon>
        <taxon>Epidendroideae</taxon>
        <taxon>Malaxideae</taxon>
        <taxon>Dendrobiinae</taxon>
        <taxon>Dendrobium</taxon>
    </lineage>
</organism>
<dbReference type="Pfam" id="PF16900">
    <property type="entry name" value="REPA_OB_2"/>
    <property type="match status" value="1"/>
</dbReference>
<protein>
    <recommendedName>
        <fullName evidence="10">Replication factor A C-terminal domain-containing protein</fullName>
    </recommendedName>
</protein>
<keyword evidence="3" id="KW-0863">Zinc-finger</keyword>
<comment type="caution">
    <text evidence="8">The sequence shown here is derived from an EMBL/GenBank/DDBJ whole genome shotgun (WGS) entry which is preliminary data.</text>
</comment>
<feature type="domain" description="Replication protein A OB" evidence="7">
    <location>
        <begin position="9"/>
        <end position="99"/>
    </location>
</feature>
<name>A0AAV7HF72_DENCH</name>